<dbReference type="InParanoid" id="A0A7M7FZZ0"/>
<evidence type="ECO:0000256" key="2">
    <source>
        <dbReference type="ARBA" id="ARBA00023157"/>
    </source>
</evidence>
<dbReference type="PROSITE" id="PS51808">
    <property type="entry name" value="CHCH"/>
    <property type="match status" value="1"/>
</dbReference>
<reference evidence="4" key="2">
    <citation type="submission" date="2021-01" db="UniProtKB">
        <authorList>
            <consortium name="EnsemblMetazoa"/>
        </authorList>
    </citation>
    <scope>IDENTIFICATION</scope>
</reference>
<protein>
    <recommendedName>
        <fullName evidence="3">COX assembly mitochondrial protein</fullName>
    </recommendedName>
</protein>
<dbReference type="PANTHER" id="PTHR22977:SF5">
    <property type="entry name" value="COX ASSEMBLY MITOCHONDRIAL PROTEIN HOMOLOG"/>
    <property type="match status" value="1"/>
</dbReference>
<dbReference type="GO" id="GO:0005739">
    <property type="term" value="C:mitochondrion"/>
    <property type="evidence" value="ECO:0007669"/>
    <property type="project" value="UniProtKB-SubCell"/>
</dbReference>
<dbReference type="PANTHER" id="PTHR22977">
    <property type="entry name" value="COX ASSEMBLY MITOCHONDRIAL PROTEIN"/>
    <property type="match status" value="1"/>
</dbReference>
<dbReference type="GeneID" id="754298"/>
<keyword evidence="3" id="KW-0496">Mitochondrion</keyword>
<dbReference type="RefSeq" id="XP_001185109.1">
    <property type="nucleotide sequence ID" value="XM_001185109.4"/>
</dbReference>
<evidence type="ECO:0000256" key="1">
    <source>
        <dbReference type="ARBA" id="ARBA00007347"/>
    </source>
</evidence>
<evidence type="ECO:0000313" key="5">
    <source>
        <dbReference type="Proteomes" id="UP000007110"/>
    </source>
</evidence>
<dbReference type="Proteomes" id="UP000007110">
    <property type="component" value="Unassembled WGS sequence"/>
</dbReference>
<dbReference type="Pfam" id="PF08583">
    <property type="entry name" value="Cmc1"/>
    <property type="match status" value="1"/>
</dbReference>
<keyword evidence="5" id="KW-1185">Reference proteome</keyword>
<dbReference type="InterPro" id="IPR013892">
    <property type="entry name" value="Cyt_c_biogenesis_Cmc1-like"/>
</dbReference>
<name>A0A7M7FZZ0_STRPU</name>
<dbReference type="FunCoup" id="A0A7M7FZZ0">
    <property type="interactions" value="904"/>
</dbReference>
<comment type="subcellular location">
    <subcellularLocation>
        <location evidence="3">Mitochondrion</location>
    </subcellularLocation>
</comment>
<dbReference type="EnsemblMetazoa" id="XM_001185109">
    <property type="protein sequence ID" value="XP_001185109"/>
    <property type="gene ID" value="LOC754298"/>
</dbReference>
<sequence>MAEGRRGFAWQEDEEFLRKVEVEVLIPKKMREYAKIKCADYCDAFTKCCKEKGLTMAYSCRKENGAMKECISGYYKNKEFFEMCKKEYLAERKEFRETGVRQKDKAKAKTETSR</sequence>
<dbReference type="KEGG" id="spu:754298"/>
<organism evidence="4 5">
    <name type="scientific">Strongylocentrotus purpuratus</name>
    <name type="common">Purple sea urchin</name>
    <dbReference type="NCBI Taxonomy" id="7668"/>
    <lineage>
        <taxon>Eukaryota</taxon>
        <taxon>Metazoa</taxon>
        <taxon>Echinodermata</taxon>
        <taxon>Eleutherozoa</taxon>
        <taxon>Echinozoa</taxon>
        <taxon>Echinoidea</taxon>
        <taxon>Euechinoidea</taxon>
        <taxon>Echinacea</taxon>
        <taxon>Camarodonta</taxon>
        <taxon>Echinidea</taxon>
        <taxon>Strongylocentrotidae</taxon>
        <taxon>Strongylocentrotus</taxon>
    </lineage>
</organism>
<comment type="similarity">
    <text evidence="1 3">Belongs to the CMC family.</text>
</comment>
<dbReference type="AlphaFoldDB" id="A0A7M7FZZ0"/>
<accession>A0A7M7FZZ0</accession>
<reference evidence="5" key="1">
    <citation type="submission" date="2015-02" db="EMBL/GenBank/DDBJ databases">
        <title>Genome sequencing for Strongylocentrotus purpuratus.</title>
        <authorList>
            <person name="Murali S."/>
            <person name="Liu Y."/>
            <person name="Vee V."/>
            <person name="English A."/>
            <person name="Wang M."/>
            <person name="Skinner E."/>
            <person name="Han Y."/>
            <person name="Muzny D.M."/>
            <person name="Worley K.C."/>
            <person name="Gibbs R.A."/>
        </authorList>
    </citation>
    <scope>NUCLEOTIDE SEQUENCE</scope>
</reference>
<evidence type="ECO:0000313" key="4">
    <source>
        <dbReference type="EnsemblMetazoa" id="XP_001185109"/>
    </source>
</evidence>
<dbReference type="OrthoDB" id="6224010at2759"/>
<proteinExistence type="inferred from homology"/>
<keyword evidence="2" id="KW-1015">Disulfide bond</keyword>
<dbReference type="OMA" id="CCQETGF"/>
<evidence type="ECO:0000256" key="3">
    <source>
        <dbReference type="RuleBase" id="RU364104"/>
    </source>
</evidence>